<evidence type="ECO:0000256" key="11">
    <source>
        <dbReference type="ARBA" id="ARBA00033158"/>
    </source>
</evidence>
<comment type="caution">
    <text evidence="13">The sequence shown here is derived from an EMBL/GenBank/DDBJ whole genome shotgun (WGS) entry which is preliminary data.</text>
</comment>
<sequence>MAQLDITILGQQYKIGCPDGEQENLLSTATQVDEHLKEMKSSGRTLRNEQLVVMAALNYRHQLNTIKAEAQEQTDQLNKRIQELQDAINGALNKTTIKE</sequence>
<reference evidence="13 14" key="1">
    <citation type="submission" date="2024-02" db="EMBL/GenBank/DDBJ databases">
        <title>Bacteria isolated from the canopy kelp, Nereocystis luetkeana.</title>
        <authorList>
            <person name="Pfister C.A."/>
            <person name="Younker I.T."/>
            <person name="Light S.H."/>
        </authorList>
    </citation>
    <scope>NUCLEOTIDE SEQUENCE [LARGE SCALE GENOMIC DNA]</scope>
    <source>
        <strain evidence="13 14">TI.2.07</strain>
    </source>
</reference>
<dbReference type="RefSeq" id="WP_341627182.1">
    <property type="nucleotide sequence ID" value="NZ_JBAKBA010000008.1"/>
</dbReference>
<dbReference type="Gene3D" id="3.30.160.880">
    <property type="entry name" value="Cell division protein ZapA protomer, N-terminal domain"/>
    <property type="match status" value="1"/>
</dbReference>
<evidence type="ECO:0000256" key="12">
    <source>
        <dbReference type="SAM" id="Coils"/>
    </source>
</evidence>
<evidence type="ECO:0000256" key="9">
    <source>
        <dbReference type="ARBA" id="ARBA00024910"/>
    </source>
</evidence>
<comment type="subunit">
    <text evidence="10">Homodimer. Interacts with FtsZ.</text>
</comment>
<evidence type="ECO:0000256" key="1">
    <source>
        <dbReference type="ARBA" id="ARBA00004496"/>
    </source>
</evidence>
<proteinExistence type="inferred from homology"/>
<dbReference type="GO" id="GO:0051301">
    <property type="term" value="P:cell division"/>
    <property type="evidence" value="ECO:0007669"/>
    <property type="project" value="UniProtKB-KW"/>
</dbReference>
<dbReference type="InterPro" id="IPR036192">
    <property type="entry name" value="Cell_div_ZapA-like_sf"/>
</dbReference>
<keyword evidence="7" id="KW-0717">Septation</keyword>
<dbReference type="Proteomes" id="UP001366060">
    <property type="component" value="Unassembled WGS sequence"/>
</dbReference>
<protein>
    <recommendedName>
        <fullName evidence="3">Cell division protein ZapA</fullName>
    </recommendedName>
    <alternativeName>
        <fullName evidence="11">Z ring-associated protein ZapA</fullName>
    </alternativeName>
</protein>
<evidence type="ECO:0000256" key="7">
    <source>
        <dbReference type="ARBA" id="ARBA00023210"/>
    </source>
</evidence>
<comment type="subcellular location">
    <subcellularLocation>
        <location evidence="1">Cytoplasm</location>
    </subcellularLocation>
</comment>
<evidence type="ECO:0000313" key="13">
    <source>
        <dbReference type="EMBL" id="MEL0658530.1"/>
    </source>
</evidence>
<keyword evidence="5 13" id="KW-0132">Cell division</keyword>
<feature type="coiled-coil region" evidence="12">
    <location>
        <begin position="60"/>
        <end position="94"/>
    </location>
</feature>
<dbReference type="EMBL" id="JBAKBA010000008">
    <property type="protein sequence ID" value="MEL0658530.1"/>
    <property type="molecule type" value="Genomic_DNA"/>
</dbReference>
<evidence type="ECO:0000256" key="8">
    <source>
        <dbReference type="ARBA" id="ARBA00023306"/>
    </source>
</evidence>
<evidence type="ECO:0000313" key="14">
    <source>
        <dbReference type="Proteomes" id="UP001366060"/>
    </source>
</evidence>
<dbReference type="PANTHER" id="PTHR34981:SF1">
    <property type="entry name" value="CELL DIVISION PROTEIN ZAPA"/>
    <property type="match status" value="1"/>
</dbReference>
<keyword evidence="8" id="KW-0131">Cell cycle</keyword>
<dbReference type="PANTHER" id="PTHR34981">
    <property type="entry name" value="CELL DIVISION PROTEIN ZAPA"/>
    <property type="match status" value="1"/>
</dbReference>
<keyword evidence="4" id="KW-0963">Cytoplasm</keyword>
<dbReference type="InterPro" id="IPR007838">
    <property type="entry name" value="Cell_div_ZapA-like"/>
</dbReference>
<dbReference type="Gene3D" id="1.20.5.50">
    <property type="match status" value="1"/>
</dbReference>
<keyword evidence="14" id="KW-1185">Reference proteome</keyword>
<evidence type="ECO:0000256" key="5">
    <source>
        <dbReference type="ARBA" id="ARBA00022618"/>
    </source>
</evidence>
<dbReference type="SUPFAM" id="SSF102829">
    <property type="entry name" value="Cell division protein ZapA-like"/>
    <property type="match status" value="1"/>
</dbReference>
<name>A0ABU9H9G7_9GAMM</name>
<comment type="function">
    <text evidence="9">Activator of cell division through the inhibition of FtsZ GTPase activity, therefore promoting FtsZ assembly into bundles of protofilaments necessary for the formation of the division Z ring. It is recruited early at mid-cell but it is not essential for cell division.</text>
</comment>
<evidence type="ECO:0000256" key="3">
    <source>
        <dbReference type="ARBA" id="ARBA00015195"/>
    </source>
</evidence>
<gene>
    <name evidence="13" type="ORF">V6255_05180</name>
</gene>
<evidence type="ECO:0000256" key="4">
    <source>
        <dbReference type="ARBA" id="ARBA00022490"/>
    </source>
</evidence>
<keyword evidence="6 12" id="KW-0175">Coiled coil</keyword>
<dbReference type="Pfam" id="PF05164">
    <property type="entry name" value="ZapA"/>
    <property type="match status" value="1"/>
</dbReference>
<dbReference type="InterPro" id="IPR042233">
    <property type="entry name" value="Cell_div_ZapA_N"/>
</dbReference>
<organism evidence="13 14">
    <name type="scientific">Psychromonas arctica</name>
    <dbReference type="NCBI Taxonomy" id="168275"/>
    <lineage>
        <taxon>Bacteria</taxon>
        <taxon>Pseudomonadati</taxon>
        <taxon>Pseudomonadota</taxon>
        <taxon>Gammaproteobacteria</taxon>
        <taxon>Alteromonadales</taxon>
        <taxon>Psychromonadaceae</taxon>
        <taxon>Psychromonas</taxon>
    </lineage>
</organism>
<evidence type="ECO:0000256" key="2">
    <source>
        <dbReference type="ARBA" id="ARBA00010074"/>
    </source>
</evidence>
<evidence type="ECO:0000256" key="10">
    <source>
        <dbReference type="ARBA" id="ARBA00026068"/>
    </source>
</evidence>
<comment type="similarity">
    <text evidence="2">Belongs to the ZapA family. Type 1 subfamily.</text>
</comment>
<accession>A0ABU9H9G7</accession>
<evidence type="ECO:0000256" key="6">
    <source>
        <dbReference type="ARBA" id="ARBA00023054"/>
    </source>
</evidence>